<evidence type="ECO:0000256" key="2">
    <source>
        <dbReference type="ARBA" id="ARBA00005895"/>
    </source>
</evidence>
<evidence type="ECO:0000256" key="11">
    <source>
        <dbReference type="SAM" id="Phobius"/>
    </source>
</evidence>
<proteinExistence type="inferred from homology"/>
<comment type="subcellular location">
    <subcellularLocation>
        <location evidence="1">Mitochondrion membrane</location>
    </subcellularLocation>
</comment>
<keyword evidence="8 11" id="KW-0472">Membrane</keyword>
<evidence type="ECO:0000313" key="13">
    <source>
        <dbReference type="Proteomes" id="UP000663828"/>
    </source>
</evidence>
<reference evidence="12" key="1">
    <citation type="submission" date="2021-02" db="EMBL/GenBank/DDBJ databases">
        <authorList>
            <person name="Nowell W R."/>
        </authorList>
    </citation>
    <scope>NUCLEOTIDE SEQUENCE</scope>
</reference>
<dbReference type="GO" id="GO:0045259">
    <property type="term" value="C:proton-transporting ATP synthase complex"/>
    <property type="evidence" value="ECO:0007669"/>
    <property type="project" value="UniProtKB-KW"/>
</dbReference>
<keyword evidence="11" id="KW-0812">Transmembrane</keyword>
<feature type="transmembrane region" description="Helical" evidence="11">
    <location>
        <begin position="125"/>
        <end position="145"/>
    </location>
</feature>
<evidence type="ECO:0000313" key="12">
    <source>
        <dbReference type="EMBL" id="CAF1580831.1"/>
    </source>
</evidence>
<dbReference type="GO" id="GO:1902600">
    <property type="term" value="P:proton transmembrane transport"/>
    <property type="evidence" value="ECO:0007669"/>
    <property type="project" value="UniProtKB-KW"/>
</dbReference>
<dbReference type="Pfam" id="PF10206">
    <property type="entry name" value="WRW"/>
    <property type="match status" value="1"/>
</dbReference>
<evidence type="ECO:0000256" key="5">
    <source>
        <dbReference type="ARBA" id="ARBA00022781"/>
    </source>
</evidence>
<organism evidence="12 13">
    <name type="scientific">Adineta ricciae</name>
    <name type="common">Rotifer</name>
    <dbReference type="NCBI Taxonomy" id="249248"/>
    <lineage>
        <taxon>Eukaryota</taxon>
        <taxon>Metazoa</taxon>
        <taxon>Spiralia</taxon>
        <taxon>Gnathifera</taxon>
        <taxon>Rotifera</taxon>
        <taxon>Eurotatoria</taxon>
        <taxon>Bdelloidea</taxon>
        <taxon>Adinetida</taxon>
        <taxon>Adinetidae</taxon>
        <taxon>Adineta</taxon>
    </lineage>
</organism>
<evidence type="ECO:0000256" key="7">
    <source>
        <dbReference type="ARBA" id="ARBA00023128"/>
    </source>
</evidence>
<feature type="non-terminal residue" evidence="12">
    <location>
        <position position="1"/>
    </location>
</feature>
<comment type="caution">
    <text evidence="12">The sequence shown here is derived from an EMBL/GenBank/DDBJ whole genome shotgun (WGS) entry which is preliminary data.</text>
</comment>
<sequence length="220" mass="25854">FLLALFLTEQFIMSDNWFSKTNETIIPGNPDRIKAKWDPLQYLNLAQYFKVFNEYPRDFNPRVHGPYCPWRYYGKRDLHFGDVKLADVPAWIARRDKTPMGIYQGGIRTFWKFYRAYLDNKKPNLIWYTQIFVVASLFNFVFFAIPDRMGTILITIALPYIVDSSKSNDDDSDDDCSTDSSDENETDDEQSNGDSNESILLTDDENREREERDKVEVLSF</sequence>
<dbReference type="EMBL" id="CAJNOR010005950">
    <property type="protein sequence ID" value="CAF1580831.1"/>
    <property type="molecule type" value="Genomic_DNA"/>
</dbReference>
<name>A0A815ZA03_ADIRI</name>
<feature type="region of interest" description="Disordered" evidence="10">
    <location>
        <begin position="165"/>
        <end position="220"/>
    </location>
</feature>
<evidence type="ECO:0000256" key="1">
    <source>
        <dbReference type="ARBA" id="ARBA00004325"/>
    </source>
</evidence>
<keyword evidence="4" id="KW-0138">CF(0)</keyword>
<keyword evidence="13" id="KW-1185">Reference proteome</keyword>
<feature type="compositionally biased region" description="Acidic residues" evidence="10">
    <location>
        <begin position="170"/>
        <end position="191"/>
    </location>
</feature>
<keyword evidence="6" id="KW-0406">Ion transport</keyword>
<keyword evidence="7" id="KW-0496">Mitochondrion</keyword>
<evidence type="ECO:0000256" key="9">
    <source>
        <dbReference type="ARBA" id="ARBA00023310"/>
    </source>
</evidence>
<keyword evidence="9" id="KW-0066">ATP synthesis</keyword>
<dbReference type="AlphaFoldDB" id="A0A815ZA03"/>
<evidence type="ECO:0000256" key="8">
    <source>
        <dbReference type="ARBA" id="ARBA00023136"/>
    </source>
</evidence>
<gene>
    <name evidence="12" type="ORF">XAT740_LOCUS45490</name>
</gene>
<keyword evidence="11" id="KW-1133">Transmembrane helix</keyword>
<dbReference type="GO" id="GO:0006754">
    <property type="term" value="P:ATP biosynthetic process"/>
    <property type="evidence" value="ECO:0007669"/>
    <property type="project" value="UniProtKB-KW"/>
</dbReference>
<evidence type="ECO:0000256" key="10">
    <source>
        <dbReference type="SAM" id="MobiDB-lite"/>
    </source>
</evidence>
<feature type="compositionally biased region" description="Basic and acidic residues" evidence="10">
    <location>
        <begin position="204"/>
        <end position="220"/>
    </location>
</feature>
<evidence type="ECO:0000256" key="3">
    <source>
        <dbReference type="ARBA" id="ARBA00022448"/>
    </source>
</evidence>
<evidence type="ECO:0000256" key="6">
    <source>
        <dbReference type="ARBA" id="ARBA00023065"/>
    </source>
</evidence>
<evidence type="ECO:0000256" key="4">
    <source>
        <dbReference type="ARBA" id="ARBA00022547"/>
    </source>
</evidence>
<protein>
    <submittedName>
        <fullName evidence="12">Uncharacterized protein</fullName>
    </submittedName>
</protein>
<dbReference type="Proteomes" id="UP000663828">
    <property type="component" value="Unassembled WGS sequence"/>
</dbReference>
<keyword evidence="3" id="KW-0813">Transport</keyword>
<dbReference type="InterPro" id="IPR019344">
    <property type="entry name" value="F1F0-ATPsyn_F_prd"/>
</dbReference>
<dbReference type="GO" id="GO:0031966">
    <property type="term" value="C:mitochondrial membrane"/>
    <property type="evidence" value="ECO:0007669"/>
    <property type="project" value="UniProtKB-SubCell"/>
</dbReference>
<keyword evidence="5" id="KW-0375">Hydrogen ion transport</keyword>
<comment type="similarity">
    <text evidence="2">Belongs to the ATPase F chain family.</text>
</comment>
<accession>A0A815ZA03</accession>